<dbReference type="Proteomes" id="UP000255207">
    <property type="component" value="Unassembled WGS sequence"/>
</dbReference>
<dbReference type="RefSeq" id="WP_114827730.1">
    <property type="nucleotide sequence ID" value="NZ_QQTO01000019.1"/>
</dbReference>
<gene>
    <name evidence="2" type="ORF">DWE98_03520</name>
</gene>
<reference evidence="3" key="1">
    <citation type="submission" date="2018-07" db="EMBL/GenBank/DDBJ databases">
        <authorList>
            <person name="Safronova V.I."/>
            <person name="Chirak E.R."/>
            <person name="Sazanova A.L."/>
        </authorList>
    </citation>
    <scope>NUCLEOTIDE SEQUENCE [LARGE SCALE GENOMIC DNA]</scope>
    <source>
        <strain evidence="3">RCAM04685</strain>
    </source>
</reference>
<protein>
    <submittedName>
        <fullName evidence="2">Uncharacterized protein</fullName>
    </submittedName>
</protein>
<keyword evidence="1" id="KW-0812">Transmembrane</keyword>
<evidence type="ECO:0000313" key="2">
    <source>
        <dbReference type="EMBL" id="RDJ29617.1"/>
    </source>
</evidence>
<comment type="caution">
    <text evidence="2">The sequence shown here is derived from an EMBL/GenBank/DDBJ whole genome shotgun (WGS) entry which is preliminary data.</text>
</comment>
<accession>A0A370LCD0</accession>
<dbReference type="OrthoDB" id="8163206at2"/>
<keyword evidence="1" id="KW-1133">Transmembrane helix</keyword>
<name>A0A370LCD0_9HYPH</name>
<evidence type="ECO:0000256" key="1">
    <source>
        <dbReference type="SAM" id="Phobius"/>
    </source>
</evidence>
<sequence>MSGDQKPGAHAPLHGPLRSFLKLLVELDSSRFATHRIKSALLLLGLLAGFGVLGYALPAWLSRYF</sequence>
<organism evidence="2 3">
    <name type="scientific">Bosea caraganae</name>
    <dbReference type="NCBI Taxonomy" id="2763117"/>
    <lineage>
        <taxon>Bacteria</taxon>
        <taxon>Pseudomonadati</taxon>
        <taxon>Pseudomonadota</taxon>
        <taxon>Alphaproteobacteria</taxon>
        <taxon>Hyphomicrobiales</taxon>
        <taxon>Boseaceae</taxon>
        <taxon>Bosea</taxon>
    </lineage>
</organism>
<proteinExistence type="predicted"/>
<dbReference type="AlphaFoldDB" id="A0A370LCD0"/>
<dbReference type="EMBL" id="QQTP01000001">
    <property type="protein sequence ID" value="RDJ29617.1"/>
    <property type="molecule type" value="Genomic_DNA"/>
</dbReference>
<keyword evidence="1" id="KW-0472">Membrane</keyword>
<keyword evidence="3" id="KW-1185">Reference proteome</keyword>
<feature type="transmembrane region" description="Helical" evidence="1">
    <location>
        <begin position="40"/>
        <end position="61"/>
    </location>
</feature>
<evidence type="ECO:0000313" key="3">
    <source>
        <dbReference type="Proteomes" id="UP000255207"/>
    </source>
</evidence>